<keyword evidence="3" id="KW-1185">Reference proteome</keyword>
<sequence length="323" mass="36129">MGGEAGVGGWSPKQEEEREEFLRFGGREPDVRLREVSYGTPASELLRGRGDRAGSDEGVGDSDDKDSLFLSGDEEEKELGAVGGEEEEVEYPPYSVKRWEEWKAYLREQAEEWGGNRSLGNVQKARLREAFASTLRYIQELIVAGAALEDKNEKTDKRLLISETCRKELCGYMEEISAQLKTQKEKKNKREATFEKERQKWRMLLEQEREGSAEGMIALQRNLIQMDALLKLQGEKDLGSGPNRGSSLTFKIATRNQNIKSENKGTTAAGATTSTSISIITTITPTTTNSNIEANRETNGIVCLEITPYGPREKTRGTTYLRS</sequence>
<organism evidence="3">
    <name type="scientific">Harpegnathos saltator</name>
    <name type="common">Jerdon's jumping ant</name>
    <dbReference type="NCBI Taxonomy" id="610380"/>
    <lineage>
        <taxon>Eukaryota</taxon>
        <taxon>Metazoa</taxon>
        <taxon>Ecdysozoa</taxon>
        <taxon>Arthropoda</taxon>
        <taxon>Hexapoda</taxon>
        <taxon>Insecta</taxon>
        <taxon>Pterygota</taxon>
        <taxon>Neoptera</taxon>
        <taxon>Endopterygota</taxon>
        <taxon>Hymenoptera</taxon>
        <taxon>Apocrita</taxon>
        <taxon>Aculeata</taxon>
        <taxon>Formicoidea</taxon>
        <taxon>Formicidae</taxon>
        <taxon>Ponerinae</taxon>
        <taxon>Ponerini</taxon>
        <taxon>Harpegnathos</taxon>
    </lineage>
</organism>
<dbReference type="AlphaFoldDB" id="E2BAU3"/>
<accession>E2BAU3</accession>
<feature type="compositionally biased region" description="Basic and acidic residues" evidence="1">
    <location>
        <begin position="46"/>
        <end position="55"/>
    </location>
</feature>
<protein>
    <submittedName>
        <fullName evidence="2">Uncharacterized protein</fullName>
    </submittedName>
</protein>
<dbReference type="Proteomes" id="UP000008237">
    <property type="component" value="Unassembled WGS sequence"/>
</dbReference>
<feature type="region of interest" description="Disordered" evidence="1">
    <location>
        <begin position="43"/>
        <end position="87"/>
    </location>
</feature>
<name>E2BAU3_HARSA</name>
<dbReference type="InParanoid" id="E2BAU3"/>
<feature type="region of interest" description="Disordered" evidence="1">
    <location>
        <begin position="1"/>
        <end position="24"/>
    </location>
</feature>
<dbReference type="EMBL" id="GL446853">
    <property type="protein sequence ID" value="EFN87188.1"/>
    <property type="molecule type" value="Genomic_DNA"/>
</dbReference>
<evidence type="ECO:0000256" key="1">
    <source>
        <dbReference type="SAM" id="MobiDB-lite"/>
    </source>
</evidence>
<feature type="compositionally biased region" description="Basic and acidic residues" evidence="1">
    <location>
        <begin position="13"/>
        <end position="24"/>
    </location>
</feature>
<reference evidence="2 3" key="1">
    <citation type="journal article" date="2010" name="Science">
        <title>Genomic comparison of the ants Camponotus floridanus and Harpegnathos saltator.</title>
        <authorList>
            <person name="Bonasio R."/>
            <person name="Zhang G."/>
            <person name="Ye C."/>
            <person name="Mutti N.S."/>
            <person name="Fang X."/>
            <person name="Qin N."/>
            <person name="Donahue G."/>
            <person name="Yang P."/>
            <person name="Li Q."/>
            <person name="Li C."/>
            <person name="Zhang P."/>
            <person name="Huang Z."/>
            <person name="Berger S.L."/>
            <person name="Reinberg D."/>
            <person name="Wang J."/>
            <person name="Liebig J."/>
        </authorList>
    </citation>
    <scope>NUCLEOTIDE SEQUENCE [LARGE SCALE GENOMIC DNA]</scope>
    <source>
        <strain evidence="2 3">R22 G/1</strain>
    </source>
</reference>
<evidence type="ECO:0000313" key="3">
    <source>
        <dbReference type="Proteomes" id="UP000008237"/>
    </source>
</evidence>
<evidence type="ECO:0000313" key="2">
    <source>
        <dbReference type="EMBL" id="EFN87188.1"/>
    </source>
</evidence>
<gene>
    <name evidence="2" type="ORF">EAI_16534</name>
</gene>
<proteinExistence type="predicted"/>